<dbReference type="Pfam" id="PF13927">
    <property type="entry name" value="Ig_3"/>
    <property type="match status" value="1"/>
</dbReference>
<dbReference type="CDD" id="cd00096">
    <property type="entry name" value="Ig"/>
    <property type="match status" value="1"/>
</dbReference>
<evidence type="ECO:0000259" key="20">
    <source>
        <dbReference type="PROSITE" id="PS50835"/>
    </source>
</evidence>
<keyword evidence="8" id="KW-0130">Cell adhesion</keyword>
<reference evidence="22" key="1">
    <citation type="submission" date="2025-08" db="UniProtKB">
        <authorList>
            <consortium name="RefSeq"/>
        </authorList>
    </citation>
    <scope>IDENTIFICATION</scope>
    <source>
        <tissue evidence="22">Sperm</tissue>
    </source>
</reference>
<dbReference type="GO" id="GO:0005912">
    <property type="term" value="C:adherens junction"/>
    <property type="evidence" value="ECO:0007669"/>
    <property type="project" value="UniProtKB-SubCell"/>
</dbReference>
<keyword evidence="3" id="KW-0796">Tight junction</keyword>
<dbReference type="AlphaFoldDB" id="A0AAJ7TMI3"/>
<evidence type="ECO:0000256" key="19">
    <source>
        <dbReference type="SAM" id="SignalP"/>
    </source>
</evidence>
<dbReference type="PANTHER" id="PTHR44468:SF3">
    <property type="entry name" value="COXSACKIEVIRUS AND ADENOVIRUS RECEPTOR"/>
    <property type="match status" value="1"/>
</dbReference>
<feature type="compositionally biased region" description="Low complexity" evidence="17">
    <location>
        <begin position="450"/>
        <end position="470"/>
    </location>
</feature>
<gene>
    <name evidence="22" type="primary">LOC116948230</name>
</gene>
<dbReference type="GO" id="GO:0050839">
    <property type="term" value="F:cell adhesion molecule binding"/>
    <property type="evidence" value="ECO:0007669"/>
    <property type="project" value="TreeGrafter"/>
</dbReference>
<dbReference type="GO" id="GO:0014704">
    <property type="term" value="C:intercalated disc"/>
    <property type="evidence" value="ECO:0007669"/>
    <property type="project" value="TreeGrafter"/>
</dbReference>
<feature type="domain" description="Ig-like" evidence="20">
    <location>
        <begin position="11"/>
        <end position="140"/>
    </location>
</feature>
<keyword evidence="14" id="KW-0325">Glycoprotein</keyword>
<dbReference type="InterPro" id="IPR036179">
    <property type="entry name" value="Ig-like_dom_sf"/>
</dbReference>
<keyword evidence="9" id="KW-0965">Cell junction</keyword>
<proteinExistence type="predicted"/>
<evidence type="ECO:0000256" key="5">
    <source>
        <dbReference type="ARBA" id="ARBA00022692"/>
    </source>
</evidence>
<dbReference type="RefSeq" id="XP_032820617.1">
    <property type="nucleotide sequence ID" value="XM_032964726.1"/>
</dbReference>
<evidence type="ECO:0000256" key="14">
    <source>
        <dbReference type="ARBA" id="ARBA00023180"/>
    </source>
</evidence>
<dbReference type="InterPro" id="IPR007110">
    <property type="entry name" value="Ig-like_dom"/>
</dbReference>
<dbReference type="PROSITE" id="PS50835">
    <property type="entry name" value="IG_LIKE"/>
    <property type="match status" value="2"/>
</dbReference>
<protein>
    <submittedName>
        <fullName evidence="22">Coxsackievirus and adenovirus receptor homolog</fullName>
    </submittedName>
</protein>
<dbReference type="InterPro" id="IPR003598">
    <property type="entry name" value="Ig_sub2"/>
</dbReference>
<feature type="chain" id="PRO_5042474402" evidence="19">
    <location>
        <begin position="26"/>
        <end position="488"/>
    </location>
</feature>
<name>A0AAJ7TMI3_PETMA</name>
<keyword evidence="13 22" id="KW-0675">Receptor</keyword>
<evidence type="ECO:0000313" key="22">
    <source>
        <dbReference type="RefSeq" id="XP_032820617.1"/>
    </source>
</evidence>
<keyword evidence="15" id="KW-0393">Immunoglobulin domain</keyword>
<sequence>MDVRVARVSLPILVLLSFLSGRCVCVTVTTATPRVERAMGQVAALDCSFTVDAGDTGVLDVEWTIDNPDTNQRDSMVISSQGGEVFTQMASLRGRVSFAGNVAQGNATVLIASLQAGDSATYECKVKKAPGIDRQRIQLSVLARPTAPTCTTAGASELGKDVTLSCASSAGSSPLLYVWERVGGALPAKATADAVLGTLMLRNLTQDDSGTYRCTAQNRVGSETCVMAVAITNRTLSAGAIAGIVLGALALLALLLLLLLCCCCCCRRRRKRREEEEIMNEIHEDVAAPRSASGSVRSSMVSAMPPDRYTTYSCHPPRYNPLFAGSIRSALGLRPSSRTSNRSSVAASKSALHAAHGSAQSSVRSSTTGAATPIAATTSRRGGPTVSFGPGPGHAVAAGDVRLSTIPESMGSNGRAGGGGGGGAGGSMLGYPGYSGAQQGTAGRGGGGIVLRSGVSPESSRGGSGEPPNGYAAPARNGAGSSRDFTLV</sequence>
<feature type="domain" description="Ig-like" evidence="20">
    <location>
        <begin position="145"/>
        <end position="232"/>
    </location>
</feature>
<evidence type="ECO:0000256" key="6">
    <source>
        <dbReference type="ARBA" id="ARBA00022729"/>
    </source>
</evidence>
<dbReference type="PANTHER" id="PTHR44468">
    <property type="entry name" value="COXSACKIEVIRUS AND ADENOVIRUS RECEPTOR-RELATED"/>
    <property type="match status" value="1"/>
</dbReference>
<keyword evidence="7" id="KW-0677">Repeat</keyword>
<dbReference type="GO" id="GO:0034109">
    <property type="term" value="P:homotypic cell-cell adhesion"/>
    <property type="evidence" value="ECO:0007669"/>
    <property type="project" value="TreeGrafter"/>
</dbReference>
<feature type="signal peptide" evidence="19">
    <location>
        <begin position="1"/>
        <end position="25"/>
    </location>
</feature>
<dbReference type="Pfam" id="PF07686">
    <property type="entry name" value="V-set"/>
    <property type="match status" value="1"/>
</dbReference>
<dbReference type="Gene3D" id="2.60.40.10">
    <property type="entry name" value="Immunoglobulins"/>
    <property type="match status" value="2"/>
</dbReference>
<dbReference type="KEGG" id="pmrn:116948230"/>
<dbReference type="GO" id="GO:0005923">
    <property type="term" value="C:bicellular tight junction"/>
    <property type="evidence" value="ECO:0007669"/>
    <property type="project" value="UniProtKB-SubCell"/>
</dbReference>
<feature type="compositionally biased region" description="Polar residues" evidence="17">
    <location>
        <begin position="479"/>
        <end position="488"/>
    </location>
</feature>
<keyword evidence="5 18" id="KW-0812">Transmembrane</keyword>
<keyword evidence="11 18" id="KW-0472">Membrane</keyword>
<dbReference type="Proteomes" id="UP001318040">
    <property type="component" value="Chromosome 32"/>
</dbReference>
<accession>A0AAJ7TMI3</accession>
<evidence type="ECO:0000256" key="4">
    <source>
        <dbReference type="ARBA" id="ARBA00022475"/>
    </source>
</evidence>
<dbReference type="InterPro" id="IPR052307">
    <property type="entry name" value="EJ_Adhesion_Regulator"/>
</dbReference>
<evidence type="ECO:0000256" key="8">
    <source>
        <dbReference type="ARBA" id="ARBA00022889"/>
    </source>
</evidence>
<evidence type="ECO:0000256" key="13">
    <source>
        <dbReference type="ARBA" id="ARBA00023170"/>
    </source>
</evidence>
<evidence type="ECO:0000256" key="11">
    <source>
        <dbReference type="ARBA" id="ARBA00023136"/>
    </source>
</evidence>
<dbReference type="InterPro" id="IPR013106">
    <property type="entry name" value="Ig_V-set"/>
</dbReference>
<comment type="subcellular location">
    <subcellularLocation>
        <location evidence="16">Basolateral cell membrane</location>
        <topology evidence="16">Single-pass type I membrane protein</topology>
    </subcellularLocation>
    <subcellularLocation>
        <location evidence="2">Cell junction</location>
        <location evidence="2">Adherens junction</location>
    </subcellularLocation>
    <subcellularLocation>
        <location evidence="1">Cell junction</location>
        <location evidence="1">Tight junction</location>
    </subcellularLocation>
</comment>
<evidence type="ECO:0000313" key="21">
    <source>
        <dbReference type="Proteomes" id="UP001318040"/>
    </source>
</evidence>
<keyword evidence="12" id="KW-1015">Disulfide bond</keyword>
<evidence type="ECO:0000256" key="3">
    <source>
        <dbReference type="ARBA" id="ARBA00022427"/>
    </source>
</evidence>
<evidence type="ECO:0000256" key="10">
    <source>
        <dbReference type="ARBA" id="ARBA00022989"/>
    </source>
</evidence>
<feature type="region of interest" description="Disordered" evidence="17">
    <location>
        <begin position="334"/>
        <end position="397"/>
    </location>
</feature>
<dbReference type="SMART" id="SM00408">
    <property type="entry name" value="IGc2"/>
    <property type="match status" value="2"/>
</dbReference>
<evidence type="ECO:0000256" key="16">
    <source>
        <dbReference type="ARBA" id="ARBA00023768"/>
    </source>
</evidence>
<feature type="transmembrane region" description="Helical" evidence="18">
    <location>
        <begin position="240"/>
        <end position="266"/>
    </location>
</feature>
<evidence type="ECO:0000256" key="17">
    <source>
        <dbReference type="SAM" id="MobiDB-lite"/>
    </source>
</evidence>
<dbReference type="GO" id="GO:0016323">
    <property type="term" value="C:basolateral plasma membrane"/>
    <property type="evidence" value="ECO:0007669"/>
    <property type="project" value="UniProtKB-SubCell"/>
</dbReference>
<keyword evidence="6 19" id="KW-0732">Signal</keyword>
<dbReference type="Gene3D" id="1.20.5.900">
    <property type="entry name" value="transmembrane domain of human cd4"/>
    <property type="match status" value="1"/>
</dbReference>
<feature type="compositionally biased region" description="Polar residues" evidence="17">
    <location>
        <begin position="336"/>
        <end position="347"/>
    </location>
</feature>
<keyword evidence="10 18" id="KW-1133">Transmembrane helix</keyword>
<keyword evidence="21" id="KW-1185">Reference proteome</keyword>
<feature type="compositionally biased region" description="Low complexity" evidence="17">
    <location>
        <begin position="365"/>
        <end position="379"/>
    </location>
</feature>
<dbReference type="SMART" id="SM00409">
    <property type="entry name" value="IG"/>
    <property type="match status" value="2"/>
</dbReference>
<evidence type="ECO:0000256" key="2">
    <source>
        <dbReference type="ARBA" id="ARBA00004536"/>
    </source>
</evidence>
<dbReference type="SUPFAM" id="SSF48726">
    <property type="entry name" value="Immunoglobulin"/>
    <property type="match status" value="2"/>
</dbReference>
<keyword evidence="4" id="KW-1003">Cell membrane</keyword>
<evidence type="ECO:0000256" key="9">
    <source>
        <dbReference type="ARBA" id="ARBA00022949"/>
    </source>
</evidence>
<evidence type="ECO:0000256" key="18">
    <source>
        <dbReference type="SAM" id="Phobius"/>
    </source>
</evidence>
<evidence type="ECO:0000256" key="7">
    <source>
        <dbReference type="ARBA" id="ARBA00022737"/>
    </source>
</evidence>
<dbReference type="InterPro" id="IPR013783">
    <property type="entry name" value="Ig-like_fold"/>
</dbReference>
<dbReference type="InterPro" id="IPR003599">
    <property type="entry name" value="Ig_sub"/>
</dbReference>
<evidence type="ECO:0000256" key="15">
    <source>
        <dbReference type="ARBA" id="ARBA00023319"/>
    </source>
</evidence>
<evidence type="ECO:0000256" key="12">
    <source>
        <dbReference type="ARBA" id="ARBA00023157"/>
    </source>
</evidence>
<evidence type="ECO:0000256" key="1">
    <source>
        <dbReference type="ARBA" id="ARBA00004435"/>
    </source>
</evidence>
<dbReference type="SMART" id="SM00406">
    <property type="entry name" value="IGv"/>
    <property type="match status" value="1"/>
</dbReference>
<feature type="region of interest" description="Disordered" evidence="17">
    <location>
        <begin position="433"/>
        <end position="488"/>
    </location>
</feature>
<organism evidence="21 22">
    <name type="scientific">Petromyzon marinus</name>
    <name type="common">Sea lamprey</name>
    <dbReference type="NCBI Taxonomy" id="7757"/>
    <lineage>
        <taxon>Eukaryota</taxon>
        <taxon>Metazoa</taxon>
        <taxon>Chordata</taxon>
        <taxon>Craniata</taxon>
        <taxon>Vertebrata</taxon>
        <taxon>Cyclostomata</taxon>
        <taxon>Hyperoartia</taxon>
        <taxon>Petromyzontiformes</taxon>
        <taxon>Petromyzontidae</taxon>
        <taxon>Petromyzon</taxon>
    </lineage>
</organism>